<evidence type="ECO:0000313" key="1">
    <source>
        <dbReference type="EMBL" id="ETW28305.1"/>
    </source>
</evidence>
<dbReference type="AlphaFoldDB" id="A0A024VJC5"/>
<reference evidence="1 2" key="1">
    <citation type="submission" date="2013-02" db="EMBL/GenBank/DDBJ databases">
        <title>The Genome Annotation of Plasmodium falciparum FCH/4.</title>
        <authorList>
            <consortium name="The Broad Institute Genome Sequencing Platform"/>
            <consortium name="The Broad Institute Genome Sequencing Center for Infectious Disease"/>
            <person name="Neafsey D."/>
            <person name="Hoffman S."/>
            <person name="Volkman S."/>
            <person name="Rosenthal P."/>
            <person name="Walker B."/>
            <person name="Young S.K."/>
            <person name="Zeng Q."/>
            <person name="Gargeya S."/>
            <person name="Fitzgerald M."/>
            <person name="Haas B."/>
            <person name="Abouelleil A."/>
            <person name="Allen A.W."/>
            <person name="Alvarado L."/>
            <person name="Arachchi H.M."/>
            <person name="Berlin A.M."/>
            <person name="Chapman S.B."/>
            <person name="Gainer-Dewar J."/>
            <person name="Goldberg J."/>
            <person name="Griggs A."/>
            <person name="Gujja S."/>
            <person name="Hansen M."/>
            <person name="Howarth C."/>
            <person name="Imamovic A."/>
            <person name="Ireland A."/>
            <person name="Larimer J."/>
            <person name="McCowan C."/>
            <person name="Murphy C."/>
            <person name="Pearson M."/>
            <person name="Poon T.W."/>
            <person name="Priest M."/>
            <person name="Roberts A."/>
            <person name="Saif S."/>
            <person name="Shea T."/>
            <person name="Sisk P."/>
            <person name="Sykes S."/>
            <person name="Wortman J."/>
            <person name="Nusbaum C."/>
            <person name="Birren B."/>
        </authorList>
    </citation>
    <scope>NUCLEOTIDE SEQUENCE [LARGE SCALE GENOMIC DNA]</scope>
    <source>
        <strain evidence="1 2">FCH/4</strain>
    </source>
</reference>
<organism evidence="1 2">
    <name type="scientific">Plasmodium falciparum FCH/4</name>
    <dbReference type="NCBI Taxonomy" id="1036724"/>
    <lineage>
        <taxon>Eukaryota</taxon>
        <taxon>Sar</taxon>
        <taxon>Alveolata</taxon>
        <taxon>Apicomplexa</taxon>
        <taxon>Aconoidasida</taxon>
        <taxon>Haemosporida</taxon>
        <taxon>Plasmodiidae</taxon>
        <taxon>Plasmodium</taxon>
        <taxon>Plasmodium (Laverania)</taxon>
    </lineage>
</organism>
<accession>A0A024VJC5</accession>
<protein>
    <submittedName>
        <fullName evidence="1">Uncharacterized protein</fullName>
    </submittedName>
</protein>
<dbReference type="Proteomes" id="UP000030656">
    <property type="component" value="Unassembled WGS sequence"/>
</dbReference>
<evidence type="ECO:0000313" key="2">
    <source>
        <dbReference type="Proteomes" id="UP000030656"/>
    </source>
</evidence>
<reference evidence="1 2" key="2">
    <citation type="submission" date="2013-02" db="EMBL/GenBank/DDBJ databases">
        <title>The Genome Sequence of Plasmodium falciparum FCH/4.</title>
        <authorList>
            <consortium name="The Broad Institute Genome Sequencing Platform"/>
            <consortium name="The Broad Institute Genome Sequencing Center for Infectious Disease"/>
            <person name="Neafsey D."/>
            <person name="Cheeseman I."/>
            <person name="Volkman S."/>
            <person name="Adams J."/>
            <person name="Walker B."/>
            <person name="Young S.K."/>
            <person name="Zeng Q."/>
            <person name="Gargeya S."/>
            <person name="Fitzgerald M."/>
            <person name="Haas B."/>
            <person name="Abouelleil A."/>
            <person name="Alvarado L."/>
            <person name="Arachchi H.M."/>
            <person name="Berlin A.M."/>
            <person name="Chapman S.B."/>
            <person name="Dewar J."/>
            <person name="Goldberg J."/>
            <person name="Griggs A."/>
            <person name="Gujja S."/>
            <person name="Hansen M."/>
            <person name="Howarth C."/>
            <person name="Imamovic A."/>
            <person name="Larimer J."/>
            <person name="McCowan C."/>
            <person name="Murphy C."/>
            <person name="Neiman D."/>
            <person name="Pearson M."/>
            <person name="Priest M."/>
            <person name="Roberts A."/>
            <person name="Saif S."/>
            <person name="Shea T."/>
            <person name="Sisk P."/>
            <person name="Sykes S."/>
            <person name="Wortman J."/>
            <person name="Nusbaum C."/>
            <person name="Birren B."/>
        </authorList>
    </citation>
    <scope>NUCLEOTIDE SEQUENCE [LARGE SCALE GENOMIC DNA]</scope>
    <source>
        <strain evidence="1 2">FCH/4</strain>
    </source>
</reference>
<name>A0A024VJC5_PLAFA</name>
<dbReference type="EMBL" id="KI928025">
    <property type="protein sequence ID" value="ETW28305.1"/>
    <property type="molecule type" value="Genomic_DNA"/>
</dbReference>
<sequence length="170" mass="20277">MTIIKNRCCLFLNYLNKKSTCILINNNKHGNLNHQKKFIRTSKLSLNVLKRIKSEKNINIKELNKYLTDDNKMNLDIFKKLIYKAKNNNENEQESVENLLLILVLFNKYYPYFENNFYSNLCLDINKNLLNSIKFKIHYLYTSKMLIHTMNILTNLNLVDNVLLEGYMNK</sequence>
<proteinExistence type="predicted"/>
<gene>
    <name evidence="1" type="ORF">PFFCH_04214</name>
</gene>